<evidence type="ECO:0000313" key="3">
    <source>
        <dbReference type="Proteomes" id="UP000582981"/>
    </source>
</evidence>
<gene>
    <name evidence="2" type="ORF">HX829_04130</name>
</gene>
<dbReference type="RefSeq" id="WP_177143387.1">
    <property type="nucleotide sequence ID" value="NZ_JACAPU010000004.1"/>
</dbReference>
<name>A0A7Y8BJH4_9PSED</name>
<proteinExistence type="predicted"/>
<comment type="caution">
    <text evidence="2">The sequence shown here is derived from an EMBL/GenBank/DDBJ whole genome shotgun (WGS) entry which is preliminary data.</text>
</comment>
<dbReference type="AlphaFoldDB" id="A0A7Y8BJH4"/>
<evidence type="ECO:0000313" key="2">
    <source>
        <dbReference type="EMBL" id="NWB45673.1"/>
    </source>
</evidence>
<dbReference type="EMBL" id="JACAPU010000004">
    <property type="protein sequence ID" value="NWB45673.1"/>
    <property type="molecule type" value="Genomic_DNA"/>
</dbReference>
<dbReference type="Proteomes" id="UP000582981">
    <property type="component" value="Unassembled WGS sequence"/>
</dbReference>
<protein>
    <submittedName>
        <fullName evidence="2">Uncharacterized protein</fullName>
    </submittedName>
</protein>
<reference evidence="2 3" key="1">
    <citation type="submission" date="2020-04" db="EMBL/GenBank/DDBJ databases">
        <title>Molecular characterization of pseudomonads from Agaricus bisporus reveal novel blotch 2 pathogens in Western Europe.</title>
        <authorList>
            <person name="Taparia T."/>
            <person name="Krijger M."/>
            <person name="Haynes E."/>
            <person name="Elpinstone J.G."/>
            <person name="Noble R."/>
            <person name="Van Der Wolf J."/>
        </authorList>
    </citation>
    <scope>NUCLEOTIDE SEQUENCE [LARGE SCALE GENOMIC DNA]</scope>
    <source>
        <strain evidence="2 3">F1001</strain>
    </source>
</reference>
<feature type="region of interest" description="Disordered" evidence="1">
    <location>
        <begin position="1"/>
        <end position="23"/>
    </location>
</feature>
<evidence type="ECO:0000256" key="1">
    <source>
        <dbReference type="SAM" id="MobiDB-lite"/>
    </source>
</evidence>
<accession>A0A7Y8BJH4</accession>
<sequence>MTSESPVRKLQSSPPLIHRTQQPGLSIEALRDRLLSADCVEKVGFGFHGRKVRV</sequence>
<organism evidence="2 3">
    <name type="scientific">Pseudomonas gingeri</name>
    <dbReference type="NCBI Taxonomy" id="117681"/>
    <lineage>
        <taxon>Bacteria</taxon>
        <taxon>Pseudomonadati</taxon>
        <taxon>Pseudomonadota</taxon>
        <taxon>Gammaproteobacteria</taxon>
        <taxon>Pseudomonadales</taxon>
        <taxon>Pseudomonadaceae</taxon>
        <taxon>Pseudomonas</taxon>
    </lineage>
</organism>